<dbReference type="GeneTree" id="ENSGT00940000154461"/>
<dbReference type="InterPro" id="IPR045223">
    <property type="entry name" value="RACK1-like"/>
</dbReference>
<comment type="similarity">
    <text evidence="1">Belongs to the WD repeat G protein beta family. Ribosomal protein RACK1 subfamily.</text>
</comment>
<dbReference type="STRING" id="29139.ENSVURP00010025252"/>
<evidence type="ECO:0000256" key="5">
    <source>
        <dbReference type="PROSITE-ProRule" id="PRU00221"/>
    </source>
</evidence>
<dbReference type="AlphaFoldDB" id="A0A4X2LW96"/>
<evidence type="ECO:0000256" key="4">
    <source>
        <dbReference type="ARBA" id="ARBA00035297"/>
    </source>
</evidence>
<dbReference type="PANTHER" id="PTHR19868">
    <property type="entry name" value="RECEPTOR FOR ACTIVATED PROTEIN KINASE C RACK1"/>
    <property type="match status" value="1"/>
</dbReference>
<keyword evidence="5" id="KW-0853">WD repeat</keyword>
<feature type="compositionally biased region" description="Polar residues" evidence="6">
    <location>
        <begin position="86"/>
        <end position="97"/>
    </location>
</feature>
<keyword evidence="2" id="KW-0687">Ribonucleoprotein</keyword>
<protein>
    <recommendedName>
        <fullName evidence="4">Small ribosomal subunit protein RACK1</fullName>
    </recommendedName>
</protein>
<dbReference type="InterPro" id="IPR036322">
    <property type="entry name" value="WD40_repeat_dom_sf"/>
</dbReference>
<evidence type="ECO:0000256" key="6">
    <source>
        <dbReference type="SAM" id="MobiDB-lite"/>
    </source>
</evidence>
<evidence type="ECO:0000256" key="3">
    <source>
        <dbReference type="ARBA" id="ARBA00023218"/>
    </source>
</evidence>
<proteinExistence type="inferred from homology"/>
<keyword evidence="2" id="KW-0689">Ribosomal protein</keyword>
<name>A0A4X2LW96_VOMUR</name>
<accession>A0A4X2LW96</accession>
<dbReference type="PROSITE" id="PS50294">
    <property type="entry name" value="WD_REPEATS_REGION"/>
    <property type="match status" value="1"/>
</dbReference>
<keyword evidence="8" id="KW-1185">Reference proteome</keyword>
<keyword evidence="3" id="KW-0306">Gastrulation</keyword>
<reference evidence="7" key="2">
    <citation type="submission" date="2025-08" db="UniProtKB">
        <authorList>
            <consortium name="Ensembl"/>
        </authorList>
    </citation>
    <scope>IDENTIFICATION</scope>
</reference>
<dbReference type="GO" id="GO:0007369">
    <property type="term" value="P:gastrulation"/>
    <property type="evidence" value="ECO:0007669"/>
    <property type="project" value="UniProtKB-KW"/>
</dbReference>
<dbReference type="Ensembl" id="ENSVURT00010028756.1">
    <property type="protein sequence ID" value="ENSVURP00010025252.1"/>
    <property type="gene ID" value="ENSVURG00010019337.1"/>
</dbReference>
<dbReference type="GO" id="GO:0043022">
    <property type="term" value="F:ribosome binding"/>
    <property type="evidence" value="ECO:0007669"/>
    <property type="project" value="InterPro"/>
</dbReference>
<evidence type="ECO:0000313" key="7">
    <source>
        <dbReference type="Ensembl" id="ENSVURP00010025252.1"/>
    </source>
</evidence>
<dbReference type="InterPro" id="IPR015943">
    <property type="entry name" value="WD40/YVTN_repeat-like_dom_sf"/>
</dbReference>
<keyword evidence="3" id="KW-0217">Developmental protein</keyword>
<sequence length="97" mass="11103">MTEQMTLRGTLKGHNGWVTQIATTPQFPDMILSASRDKTLIMWKLTRDETNYGIPQHALRGKLLGILQPNFRVSRSKRKYCKQPERNNSSIVETQSG</sequence>
<dbReference type="GO" id="GO:0045182">
    <property type="term" value="F:translation regulator activity"/>
    <property type="evidence" value="ECO:0007669"/>
    <property type="project" value="InterPro"/>
</dbReference>
<feature type="region of interest" description="Disordered" evidence="6">
    <location>
        <begin position="77"/>
        <end position="97"/>
    </location>
</feature>
<dbReference type="InterPro" id="IPR001680">
    <property type="entry name" value="WD40_rpt"/>
</dbReference>
<dbReference type="PROSITE" id="PS50082">
    <property type="entry name" value="WD_REPEATS_2"/>
    <property type="match status" value="1"/>
</dbReference>
<evidence type="ECO:0000313" key="8">
    <source>
        <dbReference type="Proteomes" id="UP000314987"/>
    </source>
</evidence>
<reference evidence="7" key="3">
    <citation type="submission" date="2025-09" db="UniProtKB">
        <authorList>
            <consortium name="Ensembl"/>
        </authorList>
    </citation>
    <scope>IDENTIFICATION</scope>
</reference>
<dbReference type="Gene3D" id="2.130.10.10">
    <property type="entry name" value="YVTN repeat-like/Quinoprotein amine dehydrogenase"/>
    <property type="match status" value="1"/>
</dbReference>
<dbReference type="SMART" id="SM00320">
    <property type="entry name" value="WD40"/>
    <property type="match status" value="1"/>
</dbReference>
<dbReference type="SUPFAM" id="SSF50978">
    <property type="entry name" value="WD40 repeat-like"/>
    <property type="match status" value="1"/>
</dbReference>
<evidence type="ECO:0000256" key="1">
    <source>
        <dbReference type="ARBA" id="ARBA00007253"/>
    </source>
</evidence>
<reference evidence="8" key="1">
    <citation type="submission" date="2018-12" db="EMBL/GenBank/DDBJ databases">
        <authorList>
            <person name="Yazar S."/>
        </authorList>
    </citation>
    <scope>NUCLEOTIDE SEQUENCE [LARGE SCALE GENOMIC DNA]</scope>
</reference>
<dbReference type="GO" id="GO:0005840">
    <property type="term" value="C:ribosome"/>
    <property type="evidence" value="ECO:0007669"/>
    <property type="project" value="UniProtKB-KW"/>
</dbReference>
<dbReference type="Proteomes" id="UP000314987">
    <property type="component" value="Unassembled WGS sequence"/>
</dbReference>
<organism evidence="7 8">
    <name type="scientific">Vombatus ursinus</name>
    <name type="common">Common wombat</name>
    <dbReference type="NCBI Taxonomy" id="29139"/>
    <lineage>
        <taxon>Eukaryota</taxon>
        <taxon>Metazoa</taxon>
        <taxon>Chordata</taxon>
        <taxon>Craniata</taxon>
        <taxon>Vertebrata</taxon>
        <taxon>Euteleostomi</taxon>
        <taxon>Mammalia</taxon>
        <taxon>Metatheria</taxon>
        <taxon>Diprotodontia</taxon>
        <taxon>Vombatidae</taxon>
        <taxon>Vombatus</taxon>
    </lineage>
</organism>
<feature type="repeat" description="WD" evidence="5">
    <location>
        <begin position="11"/>
        <end position="53"/>
    </location>
</feature>
<evidence type="ECO:0000256" key="2">
    <source>
        <dbReference type="ARBA" id="ARBA00022980"/>
    </source>
</evidence>